<dbReference type="Gene3D" id="3.40.630.10">
    <property type="entry name" value="Zn peptidases"/>
    <property type="match status" value="1"/>
</dbReference>
<dbReference type="SUPFAM" id="SSF74653">
    <property type="entry name" value="TolA/TonB C-terminal domain"/>
    <property type="match status" value="1"/>
</dbReference>
<comment type="caution">
    <text evidence="7">The sequence shown here is derived from an EMBL/GenBank/DDBJ whole genome shotgun (WGS) entry which is preliminary data.</text>
</comment>
<gene>
    <name evidence="7" type="ORF">IAB93_06735</name>
</gene>
<evidence type="ECO:0000256" key="5">
    <source>
        <dbReference type="SAM" id="SignalP"/>
    </source>
</evidence>
<comment type="subcellular location">
    <subcellularLocation>
        <location evidence="1">Membrane</location>
        <topology evidence="1">Single-pass membrane protein</topology>
    </subcellularLocation>
</comment>
<feature type="signal peptide" evidence="5">
    <location>
        <begin position="1"/>
        <end position="26"/>
    </location>
</feature>
<dbReference type="Pfam" id="PF04389">
    <property type="entry name" value="Peptidase_M28"/>
    <property type="match status" value="1"/>
</dbReference>
<organism evidence="7 8">
    <name type="scientific">Candidatus Merdivivens pullistercoris</name>
    <dbReference type="NCBI Taxonomy" id="2840873"/>
    <lineage>
        <taxon>Bacteria</taxon>
        <taxon>Pseudomonadati</taxon>
        <taxon>Bacteroidota</taxon>
        <taxon>Bacteroidia</taxon>
        <taxon>Bacteroidales</taxon>
        <taxon>Muribaculaceae</taxon>
        <taxon>Muribaculaceae incertae sedis</taxon>
        <taxon>Candidatus Merdivivens</taxon>
    </lineage>
</organism>
<dbReference type="AlphaFoldDB" id="A0A9D9I490"/>
<keyword evidence="4" id="KW-0472">Membrane</keyword>
<protein>
    <submittedName>
        <fullName evidence="7">TonB family protein</fullName>
    </submittedName>
</protein>
<keyword evidence="3" id="KW-1133">Transmembrane helix</keyword>
<feature type="chain" id="PRO_5038802414" evidence="5">
    <location>
        <begin position="27"/>
        <end position="440"/>
    </location>
</feature>
<dbReference type="GO" id="GO:0016020">
    <property type="term" value="C:membrane"/>
    <property type="evidence" value="ECO:0007669"/>
    <property type="project" value="UniProtKB-SubCell"/>
</dbReference>
<dbReference type="PROSITE" id="PS52015">
    <property type="entry name" value="TONB_CTD"/>
    <property type="match status" value="1"/>
</dbReference>
<dbReference type="EMBL" id="JADIME010000072">
    <property type="protein sequence ID" value="MBO8465674.1"/>
    <property type="molecule type" value="Genomic_DNA"/>
</dbReference>
<dbReference type="Proteomes" id="UP000823597">
    <property type="component" value="Unassembled WGS sequence"/>
</dbReference>
<dbReference type="Gene3D" id="3.30.1150.10">
    <property type="match status" value="1"/>
</dbReference>
<dbReference type="InterPro" id="IPR045175">
    <property type="entry name" value="M28_fam"/>
</dbReference>
<sequence>MCKIADKIIATGTAFLAVLVPSVLNAQNFNLDSRLKEHVSYLASDAMHGRAAGSEYEKEAASYVWNAFEEAGLEMPDSPDGQVFSVELPDGTIESRNIVGIVRGYDPELRDRYIVIGAHLDNIGENILTVDGVQTRQIYYGADDDASGVAVLIELARIAAENSFMFKRSLVFVAFGASEQMHSGAWYFLNRAFPDNARIDFMINLDMLGRGARDGNEFSVYPASNSDVISFIKDFSKEMRPLLPGIIDQDYYPGDHLVFLHAGIPTVLFTTGPHPEYNTVRDTESLIDYRTMSYACDYIYGLSLAAANREAPFRFNAPDSDETVYRPQDCDLPPRFFNNTNLSKFMDEWVYVYLKYPDDAVDEGVQGTVGISFIIEKDGKVSNVTVEKSVDPRLDDEAVKVVSVSPKWKAGEVNGKKVRTKITIPVEFKLVKGNKGRFGF</sequence>
<dbReference type="GO" id="GO:0055085">
    <property type="term" value="P:transmembrane transport"/>
    <property type="evidence" value="ECO:0007669"/>
    <property type="project" value="InterPro"/>
</dbReference>
<evidence type="ECO:0000256" key="4">
    <source>
        <dbReference type="ARBA" id="ARBA00023136"/>
    </source>
</evidence>
<dbReference type="NCBIfam" id="TIGR01352">
    <property type="entry name" value="tonB_Cterm"/>
    <property type="match status" value="1"/>
</dbReference>
<evidence type="ECO:0000259" key="6">
    <source>
        <dbReference type="PROSITE" id="PS52015"/>
    </source>
</evidence>
<evidence type="ECO:0000256" key="1">
    <source>
        <dbReference type="ARBA" id="ARBA00004167"/>
    </source>
</evidence>
<evidence type="ECO:0000313" key="8">
    <source>
        <dbReference type="Proteomes" id="UP000823597"/>
    </source>
</evidence>
<name>A0A9D9I490_9BACT</name>
<reference evidence="7" key="1">
    <citation type="submission" date="2020-10" db="EMBL/GenBank/DDBJ databases">
        <authorList>
            <person name="Gilroy R."/>
        </authorList>
    </citation>
    <scope>NUCLEOTIDE SEQUENCE</scope>
    <source>
        <strain evidence="7">10037</strain>
    </source>
</reference>
<dbReference type="Pfam" id="PF03544">
    <property type="entry name" value="TonB_C"/>
    <property type="match status" value="1"/>
</dbReference>
<reference evidence="7" key="2">
    <citation type="journal article" date="2021" name="PeerJ">
        <title>Extensive microbial diversity within the chicken gut microbiome revealed by metagenomics and culture.</title>
        <authorList>
            <person name="Gilroy R."/>
            <person name="Ravi A."/>
            <person name="Getino M."/>
            <person name="Pursley I."/>
            <person name="Horton D.L."/>
            <person name="Alikhan N.F."/>
            <person name="Baker D."/>
            <person name="Gharbi K."/>
            <person name="Hall N."/>
            <person name="Watson M."/>
            <person name="Adriaenssens E.M."/>
            <person name="Foster-Nyarko E."/>
            <person name="Jarju S."/>
            <person name="Secka A."/>
            <person name="Antonio M."/>
            <person name="Oren A."/>
            <person name="Chaudhuri R.R."/>
            <person name="La Ragione R."/>
            <person name="Hildebrand F."/>
            <person name="Pallen M.J."/>
        </authorList>
    </citation>
    <scope>NUCLEOTIDE SEQUENCE</scope>
    <source>
        <strain evidence="7">10037</strain>
    </source>
</reference>
<dbReference type="InterPro" id="IPR037682">
    <property type="entry name" value="TonB_C"/>
</dbReference>
<dbReference type="SUPFAM" id="SSF53187">
    <property type="entry name" value="Zn-dependent exopeptidases"/>
    <property type="match status" value="1"/>
</dbReference>
<proteinExistence type="predicted"/>
<feature type="domain" description="TonB C-terminal" evidence="6">
    <location>
        <begin position="341"/>
        <end position="437"/>
    </location>
</feature>
<dbReference type="GO" id="GO:0008235">
    <property type="term" value="F:metalloexopeptidase activity"/>
    <property type="evidence" value="ECO:0007669"/>
    <property type="project" value="InterPro"/>
</dbReference>
<keyword evidence="2" id="KW-0812">Transmembrane</keyword>
<evidence type="ECO:0000313" key="7">
    <source>
        <dbReference type="EMBL" id="MBO8465674.1"/>
    </source>
</evidence>
<dbReference type="PANTHER" id="PTHR12147:SF26">
    <property type="entry name" value="PEPTIDASE M28 DOMAIN-CONTAINING PROTEIN"/>
    <property type="match status" value="1"/>
</dbReference>
<evidence type="ECO:0000256" key="2">
    <source>
        <dbReference type="ARBA" id="ARBA00022692"/>
    </source>
</evidence>
<evidence type="ECO:0000256" key="3">
    <source>
        <dbReference type="ARBA" id="ARBA00022989"/>
    </source>
</evidence>
<accession>A0A9D9I490</accession>
<dbReference type="InterPro" id="IPR007484">
    <property type="entry name" value="Peptidase_M28"/>
</dbReference>
<dbReference type="InterPro" id="IPR006260">
    <property type="entry name" value="TonB/TolA_C"/>
</dbReference>
<dbReference type="PANTHER" id="PTHR12147">
    <property type="entry name" value="METALLOPEPTIDASE M28 FAMILY MEMBER"/>
    <property type="match status" value="1"/>
</dbReference>
<keyword evidence="5" id="KW-0732">Signal</keyword>
<dbReference type="GO" id="GO:0006508">
    <property type="term" value="P:proteolysis"/>
    <property type="evidence" value="ECO:0007669"/>
    <property type="project" value="InterPro"/>
</dbReference>